<evidence type="ECO:0000313" key="3">
    <source>
        <dbReference type="EMBL" id="CAJ0577783.1"/>
    </source>
</evidence>
<organism evidence="3 4">
    <name type="scientific">Mesorhabditis spiculigera</name>
    <dbReference type="NCBI Taxonomy" id="96644"/>
    <lineage>
        <taxon>Eukaryota</taxon>
        <taxon>Metazoa</taxon>
        <taxon>Ecdysozoa</taxon>
        <taxon>Nematoda</taxon>
        <taxon>Chromadorea</taxon>
        <taxon>Rhabditida</taxon>
        <taxon>Rhabditina</taxon>
        <taxon>Rhabditomorpha</taxon>
        <taxon>Rhabditoidea</taxon>
        <taxon>Rhabditidae</taxon>
        <taxon>Mesorhabditinae</taxon>
        <taxon>Mesorhabditis</taxon>
    </lineage>
</organism>
<feature type="compositionally biased region" description="Low complexity" evidence="1">
    <location>
        <begin position="35"/>
        <end position="45"/>
    </location>
</feature>
<sequence length="86" mass="9523">MQQLFEAHDKLEALKVTKGIKPHATPMTLRSRAKPSSSQPTTDTSSRFEDRAGPSRAIRSSSQAARTLPELNISPISRDDEMDLTE</sequence>
<comment type="caution">
    <text evidence="3">The sequence shown here is derived from an EMBL/GenBank/DDBJ whole genome shotgun (WGS) entry which is preliminary data.</text>
</comment>
<proteinExistence type="predicted"/>
<gene>
    <name evidence="3" type="ORF">MSPICULIGERA_LOCUS16050</name>
</gene>
<accession>A0AA36CYN5</accession>
<name>A0AA36CYN5_9BILA</name>
<dbReference type="EMBL" id="CATQJA010002651">
    <property type="protein sequence ID" value="CAJ0577783.1"/>
    <property type="molecule type" value="Genomic_DNA"/>
</dbReference>
<dbReference type="Proteomes" id="UP001177023">
    <property type="component" value="Unassembled WGS sequence"/>
</dbReference>
<feature type="region of interest" description="Disordered" evidence="1">
    <location>
        <begin position="16"/>
        <end position="86"/>
    </location>
</feature>
<dbReference type="GO" id="GO:0030054">
    <property type="term" value="C:cell junction"/>
    <property type="evidence" value="ECO:0007669"/>
    <property type="project" value="UniProtKB-ARBA"/>
</dbReference>
<feature type="domain" description="L27" evidence="2">
    <location>
        <begin position="1"/>
        <end position="19"/>
    </location>
</feature>
<evidence type="ECO:0000256" key="1">
    <source>
        <dbReference type="SAM" id="MobiDB-lite"/>
    </source>
</evidence>
<reference evidence="3" key="1">
    <citation type="submission" date="2023-06" db="EMBL/GenBank/DDBJ databases">
        <authorList>
            <person name="Delattre M."/>
        </authorList>
    </citation>
    <scope>NUCLEOTIDE SEQUENCE</scope>
    <source>
        <strain evidence="3">AF72</strain>
    </source>
</reference>
<dbReference type="PROSITE" id="PS51022">
    <property type="entry name" value="L27"/>
    <property type="match status" value="1"/>
</dbReference>
<feature type="compositionally biased region" description="Low complexity" evidence="1">
    <location>
        <begin position="55"/>
        <end position="66"/>
    </location>
</feature>
<protein>
    <recommendedName>
        <fullName evidence="2">L27 domain-containing protein</fullName>
    </recommendedName>
</protein>
<keyword evidence="4" id="KW-1185">Reference proteome</keyword>
<evidence type="ECO:0000313" key="4">
    <source>
        <dbReference type="Proteomes" id="UP001177023"/>
    </source>
</evidence>
<dbReference type="AlphaFoldDB" id="A0AA36CYN5"/>
<evidence type="ECO:0000259" key="2">
    <source>
        <dbReference type="PROSITE" id="PS51022"/>
    </source>
</evidence>
<feature type="non-terminal residue" evidence="3">
    <location>
        <position position="1"/>
    </location>
</feature>
<dbReference type="InterPro" id="IPR004172">
    <property type="entry name" value="L27_dom"/>
</dbReference>